<name>A0A0E9U8X6_ANGAN</name>
<sequence>MRKMLLTKMYNRIKLFC</sequence>
<dbReference type="EMBL" id="GBXM01046306">
    <property type="protein sequence ID" value="JAH62271.1"/>
    <property type="molecule type" value="Transcribed_RNA"/>
</dbReference>
<dbReference type="AlphaFoldDB" id="A0A0E9U8X6"/>
<evidence type="ECO:0000313" key="1">
    <source>
        <dbReference type="EMBL" id="JAH62271.1"/>
    </source>
</evidence>
<accession>A0A0E9U8X6</accession>
<reference evidence="1" key="1">
    <citation type="submission" date="2014-11" db="EMBL/GenBank/DDBJ databases">
        <authorList>
            <person name="Amaro Gonzalez C."/>
        </authorList>
    </citation>
    <scope>NUCLEOTIDE SEQUENCE</scope>
</reference>
<proteinExistence type="predicted"/>
<reference evidence="1" key="2">
    <citation type="journal article" date="2015" name="Fish Shellfish Immunol.">
        <title>Early steps in the European eel (Anguilla anguilla)-Vibrio vulnificus interaction in the gills: Role of the RtxA13 toxin.</title>
        <authorList>
            <person name="Callol A."/>
            <person name="Pajuelo D."/>
            <person name="Ebbesson L."/>
            <person name="Teles M."/>
            <person name="MacKenzie S."/>
            <person name="Amaro C."/>
        </authorList>
    </citation>
    <scope>NUCLEOTIDE SEQUENCE</scope>
</reference>
<organism evidence="1">
    <name type="scientific">Anguilla anguilla</name>
    <name type="common">European freshwater eel</name>
    <name type="synonym">Muraena anguilla</name>
    <dbReference type="NCBI Taxonomy" id="7936"/>
    <lineage>
        <taxon>Eukaryota</taxon>
        <taxon>Metazoa</taxon>
        <taxon>Chordata</taxon>
        <taxon>Craniata</taxon>
        <taxon>Vertebrata</taxon>
        <taxon>Euteleostomi</taxon>
        <taxon>Actinopterygii</taxon>
        <taxon>Neopterygii</taxon>
        <taxon>Teleostei</taxon>
        <taxon>Anguilliformes</taxon>
        <taxon>Anguillidae</taxon>
        <taxon>Anguilla</taxon>
    </lineage>
</organism>
<protein>
    <submittedName>
        <fullName evidence="1">Uncharacterized protein</fullName>
    </submittedName>
</protein>